<dbReference type="EMBL" id="HE573026">
    <property type="protein sequence ID" value="CCC51563.1"/>
    <property type="molecule type" value="Genomic_DNA"/>
</dbReference>
<accession>G0U6Q9</accession>
<evidence type="ECO:0000313" key="1">
    <source>
        <dbReference type="EMBL" id="CCC51563.1"/>
    </source>
</evidence>
<reference evidence="1" key="1">
    <citation type="journal article" date="2012" name="Proc. Natl. Acad. Sci. U.S.A.">
        <title>Antigenic diversity is generated by distinct evolutionary mechanisms in African trypanosome species.</title>
        <authorList>
            <person name="Jackson A.P."/>
            <person name="Berry A."/>
            <person name="Aslett M."/>
            <person name="Allison H.C."/>
            <person name="Burton P."/>
            <person name="Vavrova-Anderson J."/>
            <person name="Brown R."/>
            <person name="Browne H."/>
            <person name="Corton N."/>
            <person name="Hauser H."/>
            <person name="Gamble J."/>
            <person name="Gilderthorp R."/>
            <person name="Marcello L."/>
            <person name="McQuillan J."/>
            <person name="Otto T.D."/>
            <person name="Quail M.A."/>
            <person name="Sanders M.J."/>
            <person name="van Tonder A."/>
            <person name="Ginger M.L."/>
            <person name="Field M.C."/>
            <person name="Barry J.D."/>
            <person name="Hertz-Fowler C."/>
            <person name="Berriman M."/>
        </authorList>
    </citation>
    <scope>NUCLEOTIDE SEQUENCE</scope>
    <source>
        <strain evidence="1">Y486</strain>
    </source>
</reference>
<gene>
    <name evidence="1" type="ORF">TVY486_1006140</name>
</gene>
<dbReference type="VEuPathDB" id="TriTrypDB:TvY486_1006140"/>
<protein>
    <submittedName>
        <fullName evidence="1">Uncharacterized protein</fullName>
    </submittedName>
</protein>
<name>G0U6Q9_TRYVY</name>
<proteinExistence type="predicted"/>
<organism evidence="1">
    <name type="scientific">Trypanosoma vivax (strain Y486)</name>
    <dbReference type="NCBI Taxonomy" id="1055687"/>
    <lineage>
        <taxon>Eukaryota</taxon>
        <taxon>Discoba</taxon>
        <taxon>Euglenozoa</taxon>
        <taxon>Kinetoplastea</taxon>
        <taxon>Metakinetoplastina</taxon>
        <taxon>Trypanosomatida</taxon>
        <taxon>Trypanosomatidae</taxon>
        <taxon>Trypanosoma</taxon>
        <taxon>Duttonella</taxon>
    </lineage>
</organism>
<sequence length="1314" mass="143564">MLHLCRRQLHGLSVHSSSVLAALLRLRYQYQRPQSRREPSTSLTAISLLDRQRLAGEALKLLKKEVRAGDALSDVEDSNVLFCIEVGKLLSVAATFGALTSTPRVAEVLQWVRENKDRLLSTRQLMSIAMPLMNLRDGKTLGRQFVSEELVVPLLMSLEGPLSSSGASDAEVTQQKTVIISVFILVTKLLDTDSCYGEVSEDKSVAEVSMVDEIGQSVSAVLGDDLCKGAAQLLLKAAGVLLSAEWLASALEVQDCANIVNAFQRFDHVCGDGSSQEVEEVRTVLTRLQPLLEAALEPPASGTHKRSADVCSLLAAALKLKQRNLLVSLSSKALNMLPPTLASATVRDIHMAACSLARLRASVPEVCEEAVVRRFMDAVRPKLFLLAETHSESLRHTESSQLISSLTRLETVQDPKSLVVLLNVLGPEDGTPCGAAGQRRRRDASRGVSSTIREGIGTHLTASPSICLNVAAQQTRHLAPMVNAYELGALAKHMGELCSRGFVSEDEAQKAMVALVRQIDRVDLSFHDVQNFLEGVRKMRTISLPPALLRRIAALLEATPKKTVVVLRRVLPLLKEMTPGQNEVEALAALKLVVMNNASLLTPPGAASFSSLHDIALLAYYLSQVHAISCSLSEEKVDEMDESRDGVGDAGFPSSAVEIEHEDTSVVNGAFMMIGDAVCLCLRRQGSVVVENATRSNISPQEIVMLVQSFECVGVRHHALLYEILLLMGDISASMEPLELSLLLSAFARLGVWNGRILNTLACNVADRMQTCSLKQCQSVLHALQSSQFLRPSAFLLSTDHQDIAAGDWEGISMLQRSHQAKDALVVLATSIVGRMNALVKTSDSLFAVLESYSLKEIVEVVRTLGFFEYPPQPTFDTYIALAVKKLISTVASLGATNAAQECRGHLLSAIILGEHVGKLRMYKHQCASARSIVGVFQSAEVDSATLEEGLRLLPEEKLAELYYLHCAFALVYSVTFTTERATLLLETLDKKLQTEEVALNPRRLSSALRHLTRINSKHVGDPLKVCQIVLAATENLRRVYFGDVNEASVPEAERQSDTVPAPNCSAKAAAAFVESLCFVRLALPSSEWGENEGDLLAFFTSLLQRHHCGGGSDRSHIQQILNSEPALTTSEYCLTLLGTVASTFRDRYASNDASVEAQVEEIQRAIRLRERDLSVRDAVNILISRALCHEDDIVLPDTVQCATRVLASQVGRTDKTGLRLLPEFYRLVTAGEACFVSYCLHLPRKEDSGVVDICGRVGPAFLRALRSARENNAPSLNQQCRIHVAERLRVLAMAGRREVEGLRRTLYELVQAE</sequence>